<dbReference type="GO" id="GO:0006351">
    <property type="term" value="P:DNA-templated transcription"/>
    <property type="evidence" value="ECO:0007669"/>
    <property type="project" value="TreeGrafter"/>
</dbReference>
<keyword evidence="2" id="KW-0346">Stress response</keyword>
<dbReference type="Proteomes" id="UP000094936">
    <property type="component" value="Unassembled WGS sequence"/>
</dbReference>
<evidence type="ECO:0000256" key="2">
    <source>
        <dbReference type="ARBA" id="ARBA00023016"/>
    </source>
</evidence>
<comment type="function">
    <text evidence="3">Transcriptional regulator that plays an important role in general stress response.</text>
</comment>
<dbReference type="Pfam" id="PF01722">
    <property type="entry name" value="BolA"/>
    <property type="match status" value="1"/>
</dbReference>
<gene>
    <name evidence="6" type="ORF">A8L45_14925</name>
</gene>
<organism evidence="6 7">
    <name type="scientific">Veronia pacifica</name>
    <dbReference type="NCBI Taxonomy" id="1080227"/>
    <lineage>
        <taxon>Bacteria</taxon>
        <taxon>Pseudomonadati</taxon>
        <taxon>Pseudomonadota</taxon>
        <taxon>Gammaproteobacteria</taxon>
        <taxon>Vibrionales</taxon>
        <taxon>Vibrionaceae</taxon>
        <taxon>Veronia</taxon>
    </lineage>
</organism>
<protein>
    <recommendedName>
        <fullName evidence="4">DNA-binding transcriptional regulator BolA</fullName>
    </recommendedName>
</protein>
<dbReference type="GO" id="GO:1990229">
    <property type="term" value="C:iron-sulfur cluster assembly complex"/>
    <property type="evidence" value="ECO:0007669"/>
    <property type="project" value="UniProtKB-ARBA"/>
</dbReference>
<comment type="similarity">
    <text evidence="1 5">Belongs to the BolA/IbaG family.</text>
</comment>
<dbReference type="InterPro" id="IPR036065">
    <property type="entry name" value="BolA-like_sf"/>
</dbReference>
<sequence>MIIQQKIEQKLKDVFSPSYLEVINESHMHNVPAGSESHFKVIVVSESFEGQRLISRHRAINTTLADELQNHIHALAMHTYTDIEWQKEKGIAPDSPNCLGGNKR</sequence>
<proteinExistence type="inferred from homology"/>
<name>A0A1C3EF76_9GAMM</name>
<dbReference type="InterPro" id="IPR002634">
    <property type="entry name" value="BolA"/>
</dbReference>
<evidence type="ECO:0000313" key="7">
    <source>
        <dbReference type="Proteomes" id="UP000094936"/>
    </source>
</evidence>
<dbReference type="InterPro" id="IPR050961">
    <property type="entry name" value="BolA/IbaG_stress_morph_reg"/>
</dbReference>
<evidence type="ECO:0000256" key="1">
    <source>
        <dbReference type="ARBA" id="ARBA00005578"/>
    </source>
</evidence>
<dbReference type="AlphaFoldDB" id="A0A1C3EF76"/>
<evidence type="ECO:0000256" key="3">
    <source>
        <dbReference type="ARBA" id="ARBA00059078"/>
    </source>
</evidence>
<dbReference type="EMBL" id="LYBM01000028">
    <property type="protein sequence ID" value="ODA31907.1"/>
    <property type="molecule type" value="Genomic_DNA"/>
</dbReference>
<accession>A0A1C3EF76</accession>
<dbReference type="STRING" id="1080227.A8L45_14925"/>
<dbReference type="NCBIfam" id="NF008638">
    <property type="entry name" value="PRK11628.1"/>
    <property type="match status" value="1"/>
</dbReference>
<keyword evidence="7" id="KW-1185">Reference proteome</keyword>
<dbReference type="PANTHER" id="PTHR46229">
    <property type="entry name" value="BOLA TRANSCRIPTION REGULATOR"/>
    <property type="match status" value="1"/>
</dbReference>
<dbReference type="PIRSF" id="PIRSF003113">
    <property type="entry name" value="BolA"/>
    <property type="match status" value="1"/>
</dbReference>
<dbReference type="OrthoDB" id="9801469at2"/>
<evidence type="ECO:0000256" key="5">
    <source>
        <dbReference type="RuleBase" id="RU003860"/>
    </source>
</evidence>
<dbReference type="Gene3D" id="3.30.300.90">
    <property type="entry name" value="BolA-like"/>
    <property type="match status" value="1"/>
</dbReference>
<dbReference type="GO" id="GO:0005829">
    <property type="term" value="C:cytosol"/>
    <property type="evidence" value="ECO:0007669"/>
    <property type="project" value="TreeGrafter"/>
</dbReference>
<dbReference type="SUPFAM" id="SSF82657">
    <property type="entry name" value="BolA-like"/>
    <property type="match status" value="1"/>
</dbReference>
<dbReference type="FunFam" id="3.30.300.90:FF:000001">
    <property type="entry name" value="Transcriptional regulator BolA"/>
    <property type="match status" value="1"/>
</dbReference>
<evidence type="ECO:0000313" key="6">
    <source>
        <dbReference type="EMBL" id="ODA31907.1"/>
    </source>
</evidence>
<comment type="caution">
    <text evidence="6">The sequence shown here is derived from an EMBL/GenBank/DDBJ whole genome shotgun (WGS) entry which is preliminary data.</text>
</comment>
<evidence type="ECO:0000256" key="4">
    <source>
        <dbReference type="ARBA" id="ARBA00074073"/>
    </source>
</evidence>
<dbReference type="PANTHER" id="PTHR46229:SF2">
    <property type="entry name" value="BOLA-LIKE PROTEIN 1"/>
    <property type="match status" value="1"/>
</dbReference>
<reference evidence="6 7" key="1">
    <citation type="submission" date="2016-05" db="EMBL/GenBank/DDBJ databases">
        <title>Genomic Taxonomy of the Vibrionaceae.</title>
        <authorList>
            <person name="Gomez-Gil B."/>
            <person name="Enciso-Ibarra J."/>
        </authorList>
    </citation>
    <scope>NUCLEOTIDE SEQUENCE [LARGE SCALE GENOMIC DNA]</scope>
    <source>
        <strain evidence="6 7">CAIM 1920</strain>
    </source>
</reference>